<sequence length="13" mass="1430">MALTRSTLPLTEP</sequence>
<organism evidence="1">
    <name type="scientific">Anguilla anguilla</name>
    <name type="common">European freshwater eel</name>
    <name type="synonym">Muraena anguilla</name>
    <dbReference type="NCBI Taxonomy" id="7936"/>
    <lineage>
        <taxon>Eukaryota</taxon>
        <taxon>Metazoa</taxon>
        <taxon>Chordata</taxon>
        <taxon>Craniata</taxon>
        <taxon>Vertebrata</taxon>
        <taxon>Euteleostomi</taxon>
        <taxon>Actinopterygii</taxon>
        <taxon>Neopterygii</taxon>
        <taxon>Teleostei</taxon>
        <taxon>Anguilliformes</taxon>
        <taxon>Anguillidae</taxon>
        <taxon>Anguilla</taxon>
    </lineage>
</organism>
<name>A0A0E9T9X2_ANGAN</name>
<protein>
    <submittedName>
        <fullName evidence="1">Uncharacterized protein</fullName>
    </submittedName>
</protein>
<reference evidence="1" key="2">
    <citation type="journal article" date="2015" name="Fish Shellfish Immunol.">
        <title>Early steps in the European eel (Anguilla anguilla)-Vibrio vulnificus interaction in the gills: Role of the RtxA13 toxin.</title>
        <authorList>
            <person name="Callol A."/>
            <person name="Pajuelo D."/>
            <person name="Ebbesson L."/>
            <person name="Teles M."/>
            <person name="MacKenzie S."/>
            <person name="Amaro C."/>
        </authorList>
    </citation>
    <scope>NUCLEOTIDE SEQUENCE</scope>
</reference>
<reference evidence="1" key="1">
    <citation type="submission" date="2014-11" db="EMBL/GenBank/DDBJ databases">
        <authorList>
            <person name="Amaro Gonzalez C."/>
        </authorList>
    </citation>
    <scope>NUCLEOTIDE SEQUENCE</scope>
</reference>
<evidence type="ECO:0000313" key="1">
    <source>
        <dbReference type="EMBL" id="JAH50416.1"/>
    </source>
</evidence>
<accession>A0A0E9T9X2</accession>
<proteinExistence type="predicted"/>
<dbReference type="EMBL" id="GBXM01058161">
    <property type="protein sequence ID" value="JAH50416.1"/>
    <property type="molecule type" value="Transcribed_RNA"/>
</dbReference>